<keyword evidence="2" id="KW-1185">Reference proteome</keyword>
<dbReference type="EMBL" id="CM042883">
    <property type="protein sequence ID" value="KAI4375650.1"/>
    <property type="molecule type" value="Genomic_DNA"/>
</dbReference>
<gene>
    <name evidence="1" type="ORF">MLD38_013498</name>
</gene>
<name>A0ACB9RAD0_9MYRT</name>
<evidence type="ECO:0000313" key="2">
    <source>
        <dbReference type="Proteomes" id="UP001057402"/>
    </source>
</evidence>
<protein>
    <submittedName>
        <fullName evidence="1">Uncharacterized protein</fullName>
    </submittedName>
</protein>
<accession>A0ACB9RAD0</accession>
<proteinExistence type="predicted"/>
<reference evidence="2" key="1">
    <citation type="journal article" date="2023" name="Front. Plant Sci.">
        <title>Chromosomal-level genome assembly of Melastoma candidum provides insights into trichome evolution.</title>
        <authorList>
            <person name="Zhong Y."/>
            <person name="Wu W."/>
            <person name="Sun C."/>
            <person name="Zou P."/>
            <person name="Liu Y."/>
            <person name="Dai S."/>
            <person name="Zhou R."/>
        </authorList>
    </citation>
    <scope>NUCLEOTIDE SEQUENCE [LARGE SCALE GENOMIC DNA]</scope>
</reference>
<dbReference type="Proteomes" id="UP001057402">
    <property type="component" value="Chromosome 4"/>
</dbReference>
<comment type="caution">
    <text evidence="1">The sequence shown here is derived from an EMBL/GenBank/DDBJ whole genome shotgun (WGS) entry which is preliminary data.</text>
</comment>
<sequence>MAKLASSLMFVVAFATISQEIARALIPCPIPIDTLLCQTTTVTRIRFYMQAIDVGTNETTYRLANASITNQSPTKYGFLDIFDNLLTETSDPRSNPVGRIQGLFGSADLNVIATYNSYNVYFTSGLYNGSTINIAGRDPVFSDYRELFVSGGTRFFRLARGIVTSRAITEDNTTMNAVIEFNVTVVHPTP</sequence>
<organism evidence="1 2">
    <name type="scientific">Melastoma candidum</name>
    <dbReference type="NCBI Taxonomy" id="119954"/>
    <lineage>
        <taxon>Eukaryota</taxon>
        <taxon>Viridiplantae</taxon>
        <taxon>Streptophyta</taxon>
        <taxon>Embryophyta</taxon>
        <taxon>Tracheophyta</taxon>
        <taxon>Spermatophyta</taxon>
        <taxon>Magnoliopsida</taxon>
        <taxon>eudicotyledons</taxon>
        <taxon>Gunneridae</taxon>
        <taxon>Pentapetalae</taxon>
        <taxon>rosids</taxon>
        <taxon>malvids</taxon>
        <taxon>Myrtales</taxon>
        <taxon>Melastomataceae</taxon>
        <taxon>Melastomatoideae</taxon>
        <taxon>Melastomateae</taxon>
        <taxon>Melastoma</taxon>
    </lineage>
</organism>
<evidence type="ECO:0000313" key="1">
    <source>
        <dbReference type="EMBL" id="KAI4375650.1"/>
    </source>
</evidence>